<keyword evidence="10 11" id="KW-0119">Carbohydrate metabolism</keyword>
<dbReference type="NCBIfam" id="TIGR01179">
    <property type="entry name" value="galE"/>
    <property type="match status" value="1"/>
</dbReference>
<keyword evidence="8" id="KW-0299">Galactose metabolism</keyword>
<evidence type="ECO:0000256" key="3">
    <source>
        <dbReference type="ARBA" id="ARBA00004947"/>
    </source>
</evidence>
<dbReference type="InterPro" id="IPR005886">
    <property type="entry name" value="UDP_G4E"/>
</dbReference>
<evidence type="ECO:0000256" key="2">
    <source>
        <dbReference type="ARBA" id="ARBA00001911"/>
    </source>
</evidence>
<evidence type="ECO:0000256" key="9">
    <source>
        <dbReference type="ARBA" id="ARBA00023235"/>
    </source>
</evidence>
<comment type="similarity">
    <text evidence="4 11">Belongs to the NAD(P)-dependent epimerase/dehydratase family.</text>
</comment>
<evidence type="ECO:0000256" key="11">
    <source>
        <dbReference type="RuleBase" id="RU366046"/>
    </source>
</evidence>
<sequence length="332" mass="36184">MNILVTGGAGYIGSHTVRLLEKKADRVVVYDNLVKGHRQAVGKSVFVQGDLLDSGKLIDTIQRYAISSVVHFAAASLVGESMGKPRDYYRNNVQGTLNLLDVMLDNKVGKLVFSSTAAVYGEPEITPITEDAAKNPTNVYGRTKLAMENAMDDYSRAYGLKYIALRYFNACGADPAGDIGEDHEPETHLVPLVLRACLGKSDGIKIFGDDYPTQDGTCIRDYIHVTDLAQAHGLALEALYGGHGSDVYNLGNGSGFSVKEIIEAAETVTGIKIRQEVIARRAGDPAVLVAGAAKIKRDMNWQPQYTDIKEIIATAWRWHRANPDGFPRLGDR</sequence>
<dbReference type="InterPro" id="IPR001509">
    <property type="entry name" value="Epimerase_deHydtase"/>
</dbReference>
<dbReference type="InterPro" id="IPR036291">
    <property type="entry name" value="NAD(P)-bd_dom_sf"/>
</dbReference>
<dbReference type="GO" id="GO:0003978">
    <property type="term" value="F:UDP-glucose 4-epimerase activity"/>
    <property type="evidence" value="ECO:0007669"/>
    <property type="project" value="UniProtKB-UniRule"/>
</dbReference>
<gene>
    <name evidence="13" type="ORF">ALO_04923</name>
</gene>
<dbReference type="Gene3D" id="3.90.25.10">
    <property type="entry name" value="UDP-galactose 4-epimerase, domain 1"/>
    <property type="match status" value="1"/>
</dbReference>
<dbReference type="Proteomes" id="UP000003240">
    <property type="component" value="Unassembled WGS sequence"/>
</dbReference>
<comment type="pathway">
    <text evidence="3 11">Carbohydrate metabolism; galactose metabolism.</text>
</comment>
<evidence type="ECO:0000256" key="7">
    <source>
        <dbReference type="ARBA" id="ARBA00023027"/>
    </source>
</evidence>
<keyword evidence="14" id="KW-1185">Reference proteome</keyword>
<proteinExistence type="inferred from homology"/>
<keyword evidence="9 11" id="KW-0413">Isomerase</keyword>
<evidence type="ECO:0000256" key="4">
    <source>
        <dbReference type="ARBA" id="ARBA00007637"/>
    </source>
</evidence>
<dbReference type="GO" id="GO:0033499">
    <property type="term" value="P:galactose catabolic process via UDP-galactose, Leloir pathway"/>
    <property type="evidence" value="ECO:0007669"/>
    <property type="project" value="TreeGrafter"/>
</dbReference>
<feature type="domain" description="NAD-dependent epimerase/dehydratase" evidence="12">
    <location>
        <begin position="3"/>
        <end position="251"/>
    </location>
</feature>
<dbReference type="UniPathway" id="UPA00214"/>
<dbReference type="OrthoDB" id="9766450at2"/>
<dbReference type="RefSeq" id="WP_004093364.1">
    <property type="nucleotide sequence ID" value="NZ_AFGF01000039.1"/>
</dbReference>
<dbReference type="PANTHER" id="PTHR43725:SF53">
    <property type="entry name" value="UDP-ARABINOSE 4-EPIMERASE 1"/>
    <property type="match status" value="1"/>
</dbReference>
<evidence type="ECO:0000313" key="14">
    <source>
        <dbReference type="Proteomes" id="UP000003240"/>
    </source>
</evidence>
<accession>F7NG01</accession>
<evidence type="ECO:0000256" key="5">
    <source>
        <dbReference type="ARBA" id="ARBA00013189"/>
    </source>
</evidence>
<evidence type="ECO:0000256" key="6">
    <source>
        <dbReference type="ARBA" id="ARBA00018569"/>
    </source>
</evidence>
<evidence type="ECO:0000259" key="12">
    <source>
        <dbReference type="Pfam" id="PF01370"/>
    </source>
</evidence>
<dbReference type="SUPFAM" id="SSF51735">
    <property type="entry name" value="NAD(P)-binding Rossmann-fold domains"/>
    <property type="match status" value="1"/>
</dbReference>
<evidence type="ECO:0000256" key="1">
    <source>
        <dbReference type="ARBA" id="ARBA00000083"/>
    </source>
</evidence>
<dbReference type="PANTHER" id="PTHR43725">
    <property type="entry name" value="UDP-GLUCOSE 4-EPIMERASE"/>
    <property type="match status" value="1"/>
</dbReference>
<dbReference type="EC" id="5.1.3.2" evidence="5 11"/>
<reference evidence="13 14" key="1">
    <citation type="journal article" date="2011" name="EMBO J.">
        <title>Structural diversity of bacterial flagellar motors.</title>
        <authorList>
            <person name="Chen S."/>
            <person name="Beeby M."/>
            <person name="Murphy G.E."/>
            <person name="Leadbetter J.R."/>
            <person name="Hendrixson D.R."/>
            <person name="Briegel A."/>
            <person name="Li Z."/>
            <person name="Shi J."/>
            <person name="Tocheva E.I."/>
            <person name="Muller A."/>
            <person name="Dobro M.J."/>
            <person name="Jensen G.J."/>
        </authorList>
    </citation>
    <scope>NUCLEOTIDE SEQUENCE [LARGE SCALE GENOMIC DNA]</scope>
    <source>
        <strain evidence="13 14">DSM 6540</strain>
    </source>
</reference>
<dbReference type="STRING" id="1009370.ALO_04923"/>
<comment type="catalytic activity">
    <reaction evidence="1 11">
        <text>UDP-alpha-D-glucose = UDP-alpha-D-galactose</text>
        <dbReference type="Rhea" id="RHEA:22168"/>
        <dbReference type="ChEBI" id="CHEBI:58885"/>
        <dbReference type="ChEBI" id="CHEBI:66914"/>
        <dbReference type="EC" id="5.1.3.2"/>
    </reaction>
</comment>
<comment type="subunit">
    <text evidence="11">Homodimer.</text>
</comment>
<dbReference type="EMBL" id="AFGF01000039">
    <property type="protein sequence ID" value="EGO65030.1"/>
    <property type="molecule type" value="Genomic_DNA"/>
</dbReference>
<evidence type="ECO:0000313" key="13">
    <source>
        <dbReference type="EMBL" id="EGO65030.1"/>
    </source>
</evidence>
<comment type="caution">
    <text evidence="13">The sequence shown here is derived from an EMBL/GenBank/DDBJ whole genome shotgun (WGS) entry which is preliminary data.</text>
</comment>
<dbReference type="Gene3D" id="3.40.50.720">
    <property type="entry name" value="NAD(P)-binding Rossmann-like Domain"/>
    <property type="match status" value="1"/>
</dbReference>
<comment type="cofactor">
    <cofactor evidence="2 11">
        <name>NAD(+)</name>
        <dbReference type="ChEBI" id="CHEBI:57540"/>
    </cofactor>
</comment>
<evidence type="ECO:0000256" key="10">
    <source>
        <dbReference type="ARBA" id="ARBA00023277"/>
    </source>
</evidence>
<keyword evidence="7 11" id="KW-0520">NAD</keyword>
<evidence type="ECO:0000256" key="8">
    <source>
        <dbReference type="ARBA" id="ARBA00023144"/>
    </source>
</evidence>
<organism evidence="13 14">
    <name type="scientific">Acetonema longum DSM 6540</name>
    <dbReference type="NCBI Taxonomy" id="1009370"/>
    <lineage>
        <taxon>Bacteria</taxon>
        <taxon>Bacillati</taxon>
        <taxon>Bacillota</taxon>
        <taxon>Negativicutes</taxon>
        <taxon>Acetonemataceae</taxon>
        <taxon>Acetonema</taxon>
    </lineage>
</organism>
<dbReference type="AlphaFoldDB" id="F7NG01"/>
<dbReference type="CDD" id="cd05247">
    <property type="entry name" value="UDP_G4E_1_SDR_e"/>
    <property type="match status" value="1"/>
</dbReference>
<dbReference type="Pfam" id="PF01370">
    <property type="entry name" value="Epimerase"/>
    <property type="match status" value="1"/>
</dbReference>
<name>F7NG01_9FIRM</name>
<protein>
    <recommendedName>
        <fullName evidence="6 11">UDP-glucose 4-epimerase</fullName>
        <ecNumber evidence="5 11">5.1.3.2</ecNumber>
    </recommendedName>
</protein>
<dbReference type="eggNOG" id="COG1087">
    <property type="taxonomic scope" value="Bacteria"/>
</dbReference>